<reference evidence="1 2" key="1">
    <citation type="submission" date="2021-07" db="EMBL/GenBank/DDBJ databases">
        <authorList>
            <person name="So Y."/>
        </authorList>
    </citation>
    <scope>NUCLEOTIDE SEQUENCE [LARGE SCALE GENOMIC DNA]</scope>
    <source>
        <strain evidence="1 2">HJA6</strain>
    </source>
</reference>
<dbReference type="EMBL" id="JAHYBZ010000021">
    <property type="protein sequence ID" value="MBW6402080.1"/>
    <property type="molecule type" value="Genomic_DNA"/>
</dbReference>
<name>A0ABS7AL49_9PROT</name>
<accession>A0ABS7AL49</accession>
<proteinExistence type="predicted"/>
<dbReference type="RefSeq" id="WP_219766945.1">
    <property type="nucleotide sequence ID" value="NZ_JAHYBZ010000021.1"/>
</dbReference>
<organism evidence="1 2">
    <name type="scientific">Roseomonas alba</name>
    <dbReference type="NCBI Taxonomy" id="2846776"/>
    <lineage>
        <taxon>Bacteria</taxon>
        <taxon>Pseudomonadati</taxon>
        <taxon>Pseudomonadota</taxon>
        <taxon>Alphaproteobacteria</taxon>
        <taxon>Acetobacterales</taxon>
        <taxon>Roseomonadaceae</taxon>
        <taxon>Roseomonas</taxon>
    </lineage>
</organism>
<evidence type="ECO:0008006" key="3">
    <source>
        <dbReference type="Google" id="ProtNLM"/>
    </source>
</evidence>
<evidence type="ECO:0000313" key="2">
    <source>
        <dbReference type="Proteomes" id="UP001196565"/>
    </source>
</evidence>
<keyword evidence="2" id="KW-1185">Reference proteome</keyword>
<dbReference type="Proteomes" id="UP001196565">
    <property type="component" value="Unassembled WGS sequence"/>
</dbReference>
<evidence type="ECO:0000313" key="1">
    <source>
        <dbReference type="EMBL" id="MBW6402080.1"/>
    </source>
</evidence>
<protein>
    <recommendedName>
        <fullName evidence="3">DUF1834 family protein</fullName>
    </recommendedName>
</protein>
<sequence>MAVQDLIAAGPLLDCCNALQARLKAFFPPAQFTHQVVPAKLTPTVWASLTRVTPMIGLGWGGVRPKRDNAHIFAGDALWTVFLVTKNSNSPVARLLGDAMGAGQLGVAQIAAVALQGFMIAGIGTATVTDVGNVSAENLAEENTAITAINVEVPLSLSIAGDGDLTEFLRMHVQWQFPDAEGPADMIEVRD</sequence>
<comment type="caution">
    <text evidence="1">The sequence shown here is derived from an EMBL/GenBank/DDBJ whole genome shotgun (WGS) entry which is preliminary data.</text>
</comment>
<gene>
    <name evidence="1" type="ORF">KPL78_29810</name>
</gene>